<gene>
    <name evidence="3" type="ORF">GCM10010104_67890</name>
</gene>
<keyword evidence="4" id="KW-1185">Reference proteome</keyword>
<reference evidence="4" key="1">
    <citation type="journal article" date="2019" name="Int. J. Syst. Evol. Microbiol.">
        <title>The Global Catalogue of Microorganisms (GCM) 10K type strain sequencing project: providing services to taxonomists for standard genome sequencing and annotation.</title>
        <authorList>
            <consortium name="The Broad Institute Genomics Platform"/>
            <consortium name="The Broad Institute Genome Sequencing Center for Infectious Disease"/>
            <person name="Wu L."/>
            <person name="Ma J."/>
        </authorList>
    </citation>
    <scope>NUCLEOTIDE SEQUENCE [LARGE SCALE GENOMIC DNA]</scope>
    <source>
        <strain evidence="4">JCM 3053</strain>
    </source>
</reference>
<evidence type="ECO:0000256" key="1">
    <source>
        <dbReference type="SAM" id="MobiDB-lite"/>
    </source>
</evidence>
<evidence type="ECO:0000313" key="4">
    <source>
        <dbReference type="Proteomes" id="UP001501474"/>
    </source>
</evidence>
<keyword evidence="2" id="KW-0472">Membrane</keyword>
<evidence type="ECO:0008006" key="5">
    <source>
        <dbReference type="Google" id="ProtNLM"/>
    </source>
</evidence>
<comment type="caution">
    <text evidence="3">The sequence shown here is derived from an EMBL/GenBank/DDBJ whole genome shotgun (WGS) entry which is preliminary data.</text>
</comment>
<dbReference type="Proteomes" id="UP001501474">
    <property type="component" value="Unassembled WGS sequence"/>
</dbReference>
<protein>
    <recommendedName>
        <fullName evidence="5">Secreted protein</fullName>
    </recommendedName>
</protein>
<feature type="compositionally biased region" description="Acidic residues" evidence="1">
    <location>
        <begin position="75"/>
        <end position="86"/>
    </location>
</feature>
<name>A0ABP5RH16_9ACTN</name>
<accession>A0ABP5RH16</accession>
<feature type="region of interest" description="Disordered" evidence="1">
    <location>
        <begin position="62"/>
        <end position="107"/>
    </location>
</feature>
<proteinExistence type="predicted"/>
<sequence>MPAPEGESTPYSPAGTQVRGLMVRRRWAAVVGLTACLLLLHLVVPGLAGEERPAAAVTAEVHTTLPDAAPSDGAEGAEEPCPCEDEPSVRYPAARTPRGAGAASVGPAMTGAAVAGRSGTEPRAAGTAVCPEAAASAPSAARLQLRC</sequence>
<dbReference type="EMBL" id="BAAART010000218">
    <property type="protein sequence ID" value="GAA2260864.1"/>
    <property type="molecule type" value="Genomic_DNA"/>
</dbReference>
<keyword evidence="2" id="KW-1133">Transmembrane helix</keyword>
<feature type="transmembrane region" description="Helical" evidence="2">
    <location>
        <begin position="27"/>
        <end position="48"/>
    </location>
</feature>
<keyword evidence="2" id="KW-0812">Transmembrane</keyword>
<organism evidence="3 4">
    <name type="scientific">Streptomyces indiaensis</name>
    <dbReference type="NCBI Taxonomy" id="284033"/>
    <lineage>
        <taxon>Bacteria</taxon>
        <taxon>Bacillati</taxon>
        <taxon>Actinomycetota</taxon>
        <taxon>Actinomycetes</taxon>
        <taxon>Kitasatosporales</taxon>
        <taxon>Streptomycetaceae</taxon>
        <taxon>Streptomyces</taxon>
    </lineage>
</organism>
<evidence type="ECO:0000256" key="2">
    <source>
        <dbReference type="SAM" id="Phobius"/>
    </source>
</evidence>
<feature type="compositionally biased region" description="Low complexity" evidence="1">
    <location>
        <begin position="92"/>
        <end position="103"/>
    </location>
</feature>
<evidence type="ECO:0000313" key="3">
    <source>
        <dbReference type="EMBL" id="GAA2260864.1"/>
    </source>
</evidence>